<evidence type="ECO:0000256" key="5">
    <source>
        <dbReference type="ARBA" id="ARBA00023212"/>
    </source>
</evidence>
<dbReference type="InterPro" id="IPR038386">
    <property type="entry name" value="Beta-thymosin_sf"/>
</dbReference>
<reference evidence="8" key="3">
    <citation type="submission" date="2025-09" db="UniProtKB">
        <authorList>
            <consortium name="Ensembl"/>
        </authorList>
    </citation>
    <scope>IDENTIFICATION</scope>
</reference>
<dbReference type="SMART" id="SM00152">
    <property type="entry name" value="THY"/>
    <property type="match status" value="1"/>
</dbReference>
<name>A0A8C2SZ21_COTJA</name>
<dbReference type="GeneTree" id="ENSGT01150000287088"/>
<evidence type="ECO:0000313" key="8">
    <source>
        <dbReference type="Ensembl" id="ENSCJPP00005005446.1"/>
    </source>
</evidence>
<keyword evidence="3" id="KW-0963">Cytoplasm</keyword>
<evidence type="ECO:0000256" key="6">
    <source>
        <dbReference type="ARBA" id="ARBA00025497"/>
    </source>
</evidence>
<dbReference type="PANTHER" id="PTHR12021:SF3">
    <property type="entry name" value="THYMOSIN BETA-4-LIKE"/>
    <property type="match status" value="1"/>
</dbReference>
<evidence type="ECO:0000313" key="9">
    <source>
        <dbReference type="Proteomes" id="UP000694412"/>
    </source>
</evidence>
<evidence type="ECO:0000256" key="1">
    <source>
        <dbReference type="ARBA" id="ARBA00004245"/>
    </source>
</evidence>
<dbReference type="Gene3D" id="1.20.5.520">
    <property type="entry name" value="Single helix bin"/>
    <property type="match status" value="1"/>
</dbReference>
<evidence type="ECO:0000256" key="3">
    <source>
        <dbReference type="ARBA" id="ARBA00022490"/>
    </source>
</evidence>
<keyword evidence="4" id="KW-0009">Actin-binding</keyword>
<organism evidence="8 9">
    <name type="scientific">Coturnix japonica</name>
    <name type="common">Japanese quail</name>
    <name type="synonym">Coturnix coturnix japonica</name>
    <dbReference type="NCBI Taxonomy" id="93934"/>
    <lineage>
        <taxon>Eukaryota</taxon>
        <taxon>Metazoa</taxon>
        <taxon>Chordata</taxon>
        <taxon>Craniata</taxon>
        <taxon>Vertebrata</taxon>
        <taxon>Euteleostomi</taxon>
        <taxon>Archelosauria</taxon>
        <taxon>Archosauria</taxon>
        <taxon>Dinosauria</taxon>
        <taxon>Saurischia</taxon>
        <taxon>Theropoda</taxon>
        <taxon>Coelurosauria</taxon>
        <taxon>Aves</taxon>
        <taxon>Neognathae</taxon>
        <taxon>Galloanserae</taxon>
        <taxon>Galliformes</taxon>
        <taxon>Phasianidae</taxon>
        <taxon>Perdicinae</taxon>
        <taxon>Coturnix</taxon>
    </lineage>
</organism>
<accession>A0A8C2SZ21</accession>
<evidence type="ECO:0000256" key="2">
    <source>
        <dbReference type="ARBA" id="ARBA00009511"/>
    </source>
</evidence>
<keyword evidence="5" id="KW-0206">Cytoskeleton</keyword>
<keyword evidence="9" id="KW-1185">Reference proteome</keyword>
<dbReference type="GO" id="GO:0005737">
    <property type="term" value="C:cytoplasm"/>
    <property type="evidence" value="ECO:0007669"/>
    <property type="project" value="TreeGrafter"/>
</dbReference>
<dbReference type="PROSITE" id="PS00500">
    <property type="entry name" value="THYMOSIN_B4"/>
    <property type="match status" value="1"/>
</dbReference>
<dbReference type="CDD" id="cd22059">
    <property type="entry name" value="WH2_BetaT"/>
    <property type="match status" value="1"/>
</dbReference>
<proteinExistence type="inferred from homology"/>
<dbReference type="GO" id="GO:0003785">
    <property type="term" value="F:actin monomer binding"/>
    <property type="evidence" value="ECO:0007669"/>
    <property type="project" value="InterPro"/>
</dbReference>
<dbReference type="PANTHER" id="PTHR12021">
    <property type="entry name" value="THYMOSIN BETA"/>
    <property type="match status" value="1"/>
</dbReference>
<feature type="compositionally biased region" description="Basic and acidic residues" evidence="7">
    <location>
        <begin position="1"/>
        <end position="38"/>
    </location>
</feature>
<dbReference type="Proteomes" id="UP000694412">
    <property type="component" value="Chromosome 13"/>
</dbReference>
<dbReference type="GO" id="GO:0007015">
    <property type="term" value="P:actin filament organization"/>
    <property type="evidence" value="ECO:0007669"/>
    <property type="project" value="InterPro"/>
</dbReference>
<comment type="similarity">
    <text evidence="2">Belongs to the thymosin beta family.</text>
</comment>
<dbReference type="GO" id="GO:0005856">
    <property type="term" value="C:cytoskeleton"/>
    <property type="evidence" value="ECO:0007669"/>
    <property type="project" value="UniProtKB-SubCell"/>
</dbReference>
<protein>
    <submittedName>
        <fullName evidence="8">Uncharacterized protein</fullName>
    </submittedName>
</protein>
<dbReference type="FunFam" id="1.20.5.520:FF:000001">
    <property type="entry name" value="Thymosin beta"/>
    <property type="match status" value="1"/>
</dbReference>
<sequence length="90" mass="9616">MSDKPDFAEIETFDKTKLKKTETREKNPLPTKESKPVTEPRVLLPVPPALPAAHNGPPPGGAPAPPGQIPTPQQRALRARPRGDSAPIGL</sequence>
<comment type="subcellular location">
    <subcellularLocation>
        <location evidence="1">Cytoplasm</location>
        <location evidence="1">Cytoskeleton</location>
    </subcellularLocation>
</comment>
<feature type="region of interest" description="Disordered" evidence="7">
    <location>
        <begin position="1"/>
        <end position="90"/>
    </location>
</feature>
<reference evidence="8" key="2">
    <citation type="submission" date="2025-08" db="UniProtKB">
        <authorList>
            <consortium name="Ensembl"/>
        </authorList>
    </citation>
    <scope>IDENTIFICATION</scope>
</reference>
<reference evidence="8" key="1">
    <citation type="submission" date="2015-11" db="EMBL/GenBank/DDBJ databases">
        <authorList>
            <consortium name="International Coturnix japonica Genome Analysis Consortium"/>
            <person name="Warren W."/>
            <person name="Burt D.W."/>
            <person name="Antin P.B."/>
            <person name="Lanford R."/>
            <person name="Gros J."/>
            <person name="Wilson R.K."/>
        </authorList>
    </citation>
    <scope>NUCLEOTIDE SEQUENCE [LARGE SCALE GENOMIC DNA]</scope>
</reference>
<dbReference type="AlphaFoldDB" id="A0A8C2SZ21"/>
<evidence type="ECO:0000256" key="4">
    <source>
        <dbReference type="ARBA" id="ARBA00023203"/>
    </source>
</evidence>
<evidence type="ECO:0000256" key="7">
    <source>
        <dbReference type="SAM" id="MobiDB-lite"/>
    </source>
</evidence>
<dbReference type="InterPro" id="IPR001152">
    <property type="entry name" value="Beta-thymosin"/>
</dbReference>
<dbReference type="GO" id="GO:0030334">
    <property type="term" value="P:regulation of cell migration"/>
    <property type="evidence" value="ECO:0007669"/>
    <property type="project" value="TreeGrafter"/>
</dbReference>
<feature type="compositionally biased region" description="Pro residues" evidence="7">
    <location>
        <begin position="45"/>
        <end position="69"/>
    </location>
</feature>
<comment type="function">
    <text evidence="6">Plays an important role in the organization of the cytoskeleton. Binds to and sequesters actin monomers (G actin) and therefore inhibits actin polymerization.</text>
</comment>
<dbReference type="Pfam" id="PF01290">
    <property type="entry name" value="Thymosin"/>
    <property type="match status" value="1"/>
</dbReference>
<dbReference type="Ensembl" id="ENSCJPT00005008838.1">
    <property type="protein sequence ID" value="ENSCJPP00005005446.1"/>
    <property type="gene ID" value="ENSCJPG00005005214.1"/>
</dbReference>